<comment type="subcellular location">
    <subcellularLocation>
        <location evidence="2">Endomembrane system</location>
    </subcellularLocation>
    <subcellularLocation>
        <location evidence="1">Membrane</location>
        <topology evidence="1">Multi-pass membrane protein</topology>
    </subcellularLocation>
</comment>
<dbReference type="OrthoDB" id="10395549at2759"/>
<evidence type="ECO:0000256" key="9">
    <source>
        <dbReference type="SAM" id="Phobius"/>
    </source>
</evidence>
<keyword evidence="3" id="KW-0813">Transport</keyword>
<dbReference type="GO" id="GO:0012505">
    <property type="term" value="C:endomembrane system"/>
    <property type="evidence" value="ECO:0007669"/>
    <property type="project" value="UniProtKB-SubCell"/>
</dbReference>
<accession>A0A1Q9EHN2</accession>
<feature type="signal peptide" evidence="10">
    <location>
        <begin position="1"/>
        <end position="18"/>
    </location>
</feature>
<feature type="transmembrane region" description="Helical" evidence="9">
    <location>
        <begin position="176"/>
        <end position="201"/>
    </location>
</feature>
<evidence type="ECO:0000256" key="8">
    <source>
        <dbReference type="ARBA" id="ARBA00025752"/>
    </source>
</evidence>
<feature type="transmembrane region" description="Helical" evidence="9">
    <location>
        <begin position="514"/>
        <end position="540"/>
    </location>
</feature>
<keyword evidence="5 9" id="KW-1133">Transmembrane helix</keyword>
<feature type="transmembrane region" description="Helical" evidence="9">
    <location>
        <begin position="446"/>
        <end position="468"/>
    </location>
</feature>
<evidence type="ECO:0000256" key="1">
    <source>
        <dbReference type="ARBA" id="ARBA00004141"/>
    </source>
</evidence>
<evidence type="ECO:0000256" key="5">
    <source>
        <dbReference type="ARBA" id="ARBA00022989"/>
    </source>
</evidence>
<proteinExistence type="inferred from homology"/>
<feature type="chain" id="PRO_5013339666" description="Transporter C5D6.04" evidence="10">
    <location>
        <begin position="19"/>
        <end position="546"/>
    </location>
</feature>
<dbReference type="PANTHER" id="PTHR31651">
    <property type="match status" value="1"/>
</dbReference>
<protein>
    <recommendedName>
        <fullName evidence="13">Transporter C5D6.04</fullName>
    </recommendedName>
</protein>
<dbReference type="InterPro" id="IPR004776">
    <property type="entry name" value="Mem_transp_PIN-like"/>
</dbReference>
<keyword evidence="12" id="KW-1185">Reference proteome</keyword>
<keyword evidence="10" id="KW-0732">Signal</keyword>
<organism evidence="11 12">
    <name type="scientific">Symbiodinium microadriaticum</name>
    <name type="common">Dinoflagellate</name>
    <name type="synonym">Zooxanthella microadriatica</name>
    <dbReference type="NCBI Taxonomy" id="2951"/>
    <lineage>
        <taxon>Eukaryota</taxon>
        <taxon>Sar</taxon>
        <taxon>Alveolata</taxon>
        <taxon>Dinophyceae</taxon>
        <taxon>Suessiales</taxon>
        <taxon>Symbiodiniaceae</taxon>
        <taxon>Symbiodinium</taxon>
    </lineage>
</organism>
<dbReference type="GO" id="GO:0016020">
    <property type="term" value="C:membrane"/>
    <property type="evidence" value="ECO:0007669"/>
    <property type="project" value="UniProtKB-SubCell"/>
</dbReference>
<name>A0A1Q9EHN2_SYMMI</name>
<gene>
    <name evidence="11" type="ORF">AK812_SmicGene9733</name>
</gene>
<evidence type="ECO:0000313" key="12">
    <source>
        <dbReference type="Proteomes" id="UP000186817"/>
    </source>
</evidence>
<keyword evidence="6 9" id="KW-0472">Membrane</keyword>
<evidence type="ECO:0000256" key="4">
    <source>
        <dbReference type="ARBA" id="ARBA00022692"/>
    </source>
</evidence>
<comment type="function">
    <text evidence="7">Involved in cellular auxin homeostasis by regulating auxin metabolism. Regulates intracellular auxin accumulation at the endoplasmic reticulum and thus auxin availability for nuclear auxin signaling.</text>
</comment>
<feature type="transmembrane region" description="Helical" evidence="9">
    <location>
        <begin position="207"/>
        <end position="228"/>
    </location>
</feature>
<evidence type="ECO:0000313" key="11">
    <source>
        <dbReference type="EMBL" id="OLQ06954.1"/>
    </source>
</evidence>
<dbReference type="Pfam" id="PF03547">
    <property type="entry name" value="Mem_trans"/>
    <property type="match status" value="1"/>
</dbReference>
<dbReference type="GO" id="GO:0055085">
    <property type="term" value="P:transmembrane transport"/>
    <property type="evidence" value="ECO:0007669"/>
    <property type="project" value="InterPro"/>
</dbReference>
<sequence length="546" mass="58382">MPACCCFICLVFHLPTDLLRWFVQHIEDFPCSAMDVVLKAAGNRGKAPDLAAWPKPSKNLARCPSAVTMEISENVWHIAGAVLTAILKICSLIAVGMHLERKKLLNGEKRKCLSALAMDVCLPCLLFTDVLPEADFSLLLEGWQLLLWPFAYASVSALLGMLCCLAIGIPSQHLGAAAACAAFPNVNGFPVSVISALGSAIPKSPAGFSPMVFLSIIQLTDGLLKYTLGPAVFRRDRRMRPSTSDLPLGGSLHSIEGDGSSRRFATKDLDAAIEPIEQNCPNGELAAQKTTDFGLTMDQVHAVEPDWSRFDAYKVFSGFDPTAADVSSNLREPFLKRVQVSHLLPSASDIKALLRQVVPPQVSAVLLALAIGMGPSEFKELLVPPPGETGAYLGFVFGTAKELGKGFVPLQMISLGGRMLNVVSDHGPLASSGNTGNNTRSKLLRISAAVGVARMILAPMVLYFVAYAFNEYVLRPRGHIRPIAFWAPAFIVCAMPTANNMSTMADLIGSGRSIAAATTAMQLMAAPVILVASLSTLLSLEEHLGN</sequence>
<comment type="caution">
    <text evidence="11">The sequence shown here is derived from an EMBL/GenBank/DDBJ whole genome shotgun (WGS) entry which is preliminary data.</text>
</comment>
<evidence type="ECO:0000256" key="10">
    <source>
        <dbReference type="SAM" id="SignalP"/>
    </source>
</evidence>
<dbReference type="PANTHER" id="PTHR31651:SF33">
    <property type="entry name" value="PROTEIN PIN-LIKES 1"/>
    <property type="match status" value="1"/>
</dbReference>
<reference evidence="11 12" key="1">
    <citation type="submission" date="2016-02" db="EMBL/GenBank/DDBJ databases">
        <title>Genome analysis of coral dinoflagellate symbionts highlights evolutionary adaptations to a symbiotic lifestyle.</title>
        <authorList>
            <person name="Aranda M."/>
            <person name="Li Y."/>
            <person name="Liew Y.J."/>
            <person name="Baumgarten S."/>
            <person name="Simakov O."/>
            <person name="Wilson M."/>
            <person name="Piel J."/>
            <person name="Ashoor H."/>
            <person name="Bougouffa S."/>
            <person name="Bajic V.B."/>
            <person name="Ryu T."/>
            <person name="Ravasi T."/>
            <person name="Bayer T."/>
            <person name="Micklem G."/>
            <person name="Kim H."/>
            <person name="Bhak J."/>
            <person name="Lajeunesse T.C."/>
            <person name="Voolstra C.R."/>
        </authorList>
    </citation>
    <scope>NUCLEOTIDE SEQUENCE [LARGE SCALE GENOMIC DNA]</scope>
    <source>
        <strain evidence="11 12">CCMP2467</strain>
    </source>
</reference>
<evidence type="ECO:0000256" key="3">
    <source>
        <dbReference type="ARBA" id="ARBA00022448"/>
    </source>
</evidence>
<evidence type="ECO:0000256" key="7">
    <source>
        <dbReference type="ARBA" id="ARBA00025100"/>
    </source>
</evidence>
<dbReference type="AlphaFoldDB" id="A0A1Q9EHN2"/>
<dbReference type="Proteomes" id="UP000186817">
    <property type="component" value="Unassembled WGS sequence"/>
</dbReference>
<comment type="similarity">
    <text evidence="8">Belongs to the auxin efflux carrier (TC 2.A.69.2) family.</text>
</comment>
<dbReference type="EMBL" id="LSRX01000149">
    <property type="protein sequence ID" value="OLQ06954.1"/>
    <property type="molecule type" value="Genomic_DNA"/>
</dbReference>
<keyword evidence="4 9" id="KW-0812">Transmembrane</keyword>
<evidence type="ECO:0008006" key="13">
    <source>
        <dbReference type="Google" id="ProtNLM"/>
    </source>
</evidence>
<evidence type="ECO:0000256" key="2">
    <source>
        <dbReference type="ARBA" id="ARBA00004308"/>
    </source>
</evidence>
<feature type="transmembrane region" description="Helical" evidence="9">
    <location>
        <begin position="75"/>
        <end position="99"/>
    </location>
</feature>
<evidence type="ECO:0000256" key="6">
    <source>
        <dbReference type="ARBA" id="ARBA00023136"/>
    </source>
</evidence>
<feature type="transmembrane region" description="Helical" evidence="9">
    <location>
        <begin position="483"/>
        <end position="502"/>
    </location>
</feature>
<dbReference type="InterPro" id="IPR045033">
    <property type="entry name" value="PILS1/3/4/5/7"/>
</dbReference>
<feature type="transmembrane region" description="Helical" evidence="9">
    <location>
        <begin position="150"/>
        <end position="169"/>
    </location>
</feature>